<feature type="DNA-binding region" description="H-T-H motif" evidence="2">
    <location>
        <begin position="17"/>
        <end position="36"/>
    </location>
</feature>
<dbReference type="Pfam" id="PF00440">
    <property type="entry name" value="TetR_N"/>
    <property type="match status" value="1"/>
</dbReference>
<keyword evidence="1 2" id="KW-0238">DNA-binding</keyword>
<dbReference type="Proteomes" id="UP000093759">
    <property type="component" value="Unassembled WGS sequence"/>
</dbReference>
<dbReference type="PANTHER" id="PTHR30055:SF226">
    <property type="entry name" value="HTH-TYPE TRANSCRIPTIONAL REGULATOR PKSA"/>
    <property type="match status" value="1"/>
</dbReference>
<evidence type="ECO:0000256" key="1">
    <source>
        <dbReference type="ARBA" id="ARBA00023125"/>
    </source>
</evidence>
<reference evidence="5" key="1">
    <citation type="submission" date="2016-06" db="EMBL/GenBank/DDBJ databases">
        <authorList>
            <person name="Sutton G."/>
            <person name="Brinkac L."/>
            <person name="Sanka R."/>
            <person name="Adams M."/>
            <person name="Lau E."/>
            <person name="Garcia-Basteiro A."/>
            <person name="Lopez-Varela E."/>
            <person name="Palencia S."/>
        </authorList>
    </citation>
    <scope>NUCLEOTIDE SEQUENCE [LARGE SCALE GENOMIC DNA]</scope>
    <source>
        <strain evidence="5">1274684.2</strain>
    </source>
</reference>
<dbReference type="SUPFAM" id="SSF48498">
    <property type="entry name" value="Tetracyclin repressor-like, C-terminal domain"/>
    <property type="match status" value="1"/>
</dbReference>
<dbReference type="InterPro" id="IPR050109">
    <property type="entry name" value="HTH-type_TetR-like_transc_reg"/>
</dbReference>
<dbReference type="Gene3D" id="1.10.10.60">
    <property type="entry name" value="Homeodomain-like"/>
    <property type="match status" value="1"/>
</dbReference>
<dbReference type="SUPFAM" id="SSF46689">
    <property type="entry name" value="Homeodomain-like"/>
    <property type="match status" value="1"/>
</dbReference>
<accession>A0A1A3TRU6</accession>
<dbReference type="PROSITE" id="PS50977">
    <property type="entry name" value="HTH_TETR_2"/>
    <property type="match status" value="1"/>
</dbReference>
<dbReference type="PANTHER" id="PTHR30055">
    <property type="entry name" value="HTH-TYPE TRANSCRIPTIONAL REGULATOR RUTR"/>
    <property type="match status" value="1"/>
</dbReference>
<name>A0A1A3TRU6_MYCSD</name>
<evidence type="ECO:0000256" key="2">
    <source>
        <dbReference type="PROSITE-ProRule" id="PRU00335"/>
    </source>
</evidence>
<gene>
    <name evidence="4" type="ORF">A5648_07395</name>
</gene>
<evidence type="ECO:0000313" key="5">
    <source>
        <dbReference type="Proteomes" id="UP000093759"/>
    </source>
</evidence>
<dbReference type="EMBL" id="LZMF01000107">
    <property type="protein sequence ID" value="OBK85370.1"/>
    <property type="molecule type" value="Genomic_DNA"/>
</dbReference>
<dbReference type="InterPro" id="IPR001647">
    <property type="entry name" value="HTH_TetR"/>
</dbReference>
<comment type="caution">
    <text evidence="4">The sequence shown here is derived from an EMBL/GenBank/DDBJ whole genome shotgun (WGS) entry which is preliminary data.</text>
</comment>
<dbReference type="InterPro" id="IPR009057">
    <property type="entry name" value="Homeodomain-like_sf"/>
</dbReference>
<evidence type="ECO:0000313" key="4">
    <source>
        <dbReference type="EMBL" id="OBK85370.1"/>
    </source>
</evidence>
<dbReference type="GO" id="GO:0000976">
    <property type="term" value="F:transcription cis-regulatory region binding"/>
    <property type="evidence" value="ECO:0007669"/>
    <property type="project" value="TreeGrafter"/>
</dbReference>
<dbReference type="InterPro" id="IPR036271">
    <property type="entry name" value="Tet_transcr_reg_TetR-rel_C_sf"/>
</dbReference>
<proteinExistence type="predicted"/>
<dbReference type="AlphaFoldDB" id="A0A1A3TRU6"/>
<dbReference type="InterPro" id="IPR023772">
    <property type="entry name" value="DNA-bd_HTH_TetR-type_CS"/>
</dbReference>
<sequence length="194" mass="20999">MASAVAVFVERGYHATTMSDIARHAGIGQGTIYRYVPSKRELLDLVFDFSVEEVISVVRPALAADEPLSDPAELLARVEAALSAVVDAFDRRPELLSLVLVEAGAIDEELKLRVLGLEATLTRMLAGLFEDAQEAGLLRAGMDPEVCGLLATKLLLPAGLREVRGQRDPATRDRYRAALIDLARHALLAEDAQP</sequence>
<dbReference type="Gene3D" id="1.10.357.10">
    <property type="entry name" value="Tetracycline Repressor, domain 2"/>
    <property type="match status" value="1"/>
</dbReference>
<evidence type="ECO:0000259" key="3">
    <source>
        <dbReference type="PROSITE" id="PS50977"/>
    </source>
</evidence>
<protein>
    <recommendedName>
        <fullName evidence="3">HTH tetR-type domain-containing protein</fullName>
    </recommendedName>
</protein>
<dbReference type="PROSITE" id="PS01081">
    <property type="entry name" value="HTH_TETR_1"/>
    <property type="match status" value="1"/>
</dbReference>
<organism evidence="4 5">
    <name type="scientific">Mycolicibacter sinensis (strain JDM601)</name>
    <name type="common">Mycobacterium sinense</name>
    <dbReference type="NCBI Taxonomy" id="875328"/>
    <lineage>
        <taxon>Bacteria</taxon>
        <taxon>Bacillati</taxon>
        <taxon>Actinomycetota</taxon>
        <taxon>Actinomycetes</taxon>
        <taxon>Mycobacteriales</taxon>
        <taxon>Mycobacteriaceae</taxon>
        <taxon>Mycolicibacter</taxon>
    </lineage>
</organism>
<dbReference type="GO" id="GO:0003700">
    <property type="term" value="F:DNA-binding transcription factor activity"/>
    <property type="evidence" value="ECO:0007669"/>
    <property type="project" value="TreeGrafter"/>
</dbReference>
<feature type="domain" description="HTH tetR-type" evidence="3">
    <location>
        <begin position="1"/>
        <end position="54"/>
    </location>
</feature>